<keyword evidence="3" id="KW-1185">Reference proteome</keyword>
<dbReference type="EMBL" id="AQQO01000047">
    <property type="protein sequence ID" value="EON88971.1"/>
    <property type="molecule type" value="Genomic_DNA"/>
</dbReference>
<organism evidence="2 3">
    <name type="scientific">Plesiomonas shigelloides 302-73</name>
    <dbReference type="NCBI Taxonomy" id="1315976"/>
    <lineage>
        <taxon>Bacteria</taxon>
        <taxon>Pseudomonadati</taxon>
        <taxon>Pseudomonadota</taxon>
        <taxon>Gammaproteobacteria</taxon>
        <taxon>Enterobacterales</taxon>
        <taxon>Enterobacteriaceae</taxon>
        <taxon>Plesiomonas</taxon>
    </lineage>
</organism>
<evidence type="ECO:0000313" key="2">
    <source>
        <dbReference type="EMBL" id="EON88971.1"/>
    </source>
</evidence>
<name>R8ARM0_PLESH</name>
<evidence type="ECO:0000313" key="3">
    <source>
        <dbReference type="Proteomes" id="UP000014012"/>
    </source>
</evidence>
<evidence type="ECO:0000256" key="1">
    <source>
        <dbReference type="SAM" id="MobiDB-lite"/>
    </source>
</evidence>
<dbReference type="AlphaFoldDB" id="R8ARM0"/>
<gene>
    <name evidence="2" type="ORF">PLESHI_07485</name>
</gene>
<accession>R8ARM0</accession>
<protein>
    <recommendedName>
        <fullName evidence="4">Glycoside hydrolase 123 C-terminal domain-containing protein</fullName>
    </recommendedName>
</protein>
<reference evidence="2 3" key="1">
    <citation type="journal article" date="2013" name="Genome Announc.">
        <title>Genome Sequence of Plesiomonas shigelloides Strain 302-73 (Serotype O1).</title>
        <authorList>
            <person name="Pique N."/>
            <person name="Aquilini E."/>
            <person name="Alioto T."/>
            <person name="Minana-Galbis D."/>
            <person name="Tomas J.M."/>
        </authorList>
    </citation>
    <scope>NUCLEOTIDE SEQUENCE [LARGE SCALE GENOMIC DNA]</scope>
    <source>
        <strain evidence="2 3">302-73</strain>
    </source>
</reference>
<comment type="caution">
    <text evidence="2">The sequence shown here is derived from an EMBL/GenBank/DDBJ whole genome shotgun (WGS) entry which is preliminary data.</text>
</comment>
<sequence length="830" mass="92500">MKSSGSQSSTGTVSDTVTLPYEQHFSPPTTWNANDDLVIEGNNPSDRQALLVIRLDDVNSTGYSSRVNEERDIPPGPFRLRIALASLLTAEKKRPNLSRLTALYLFTAQPQGITLQKLSLQRGLRFADEVLAWDFGDSQRAPFSGFTRIGPQDAHLQGRPTATTRSGSFAPFNDGLRGVNQIKIPLPAGQYQLRLWNRDPGEWELLPHPLERRVRVNGQAIWEQHLTPEQWIKDIYLADRNQEALSAFTTQHQSITNTQEAAAQQLLPEQLGKLSTRVTHLGGDLIIDLEGDSPDAQYVSALLLWPDARRPDTSSNAADTPTPEQQLSQRLTQLFHENWHINPQPLAPEQAISLALPSQDVTQNQRANLTAATVTLLGKVAGNSHLNVDLKLETASLPHAVNASLHLSPFVPPVAQRQADHDSSITPSNTILPAELRWGQWHWVREPAQGHQLHASASYLRTDLDSVPLTPASPRYLHLVISVPEGTPAGDYQATLRLQIGEQRYAYSVQVQVLALQLPDFPIPVGVYLDAAPHLNWFDAEQATQQSACDLRWLANIGLSIPAPALTTPDDQNAARFEHDLRAAMQSNRYLPLLAYTPLKRLRDNLGDKAAIMHIAEVEREHPQVLAWSLADEADSGQIPTLLSFAQELRARVPDIQLAGQLNHPSQTALLPALSLVLINDGFGASAHNIAQLRKEGKQVWLYNLGASRLAAGFYLWRSGAQGYLQWHARMPTADPLNPVDGREADFQFLYPPLNVCTLPDTDRSLFALLEGTDDLRWLHWLDSQSQHMEAARLLRDKIWQQIPDTWQAAQQLSPAQLQQWRREIHQLAN</sequence>
<dbReference type="PATRIC" id="fig|1315976.3.peg.1472"/>
<evidence type="ECO:0008006" key="4">
    <source>
        <dbReference type="Google" id="ProtNLM"/>
    </source>
</evidence>
<dbReference type="HOGENOM" id="CLU_344465_0_0_6"/>
<dbReference type="Proteomes" id="UP000014012">
    <property type="component" value="Unassembled WGS sequence"/>
</dbReference>
<proteinExistence type="predicted"/>
<feature type="region of interest" description="Disordered" evidence="1">
    <location>
        <begin position="147"/>
        <end position="167"/>
    </location>
</feature>